<dbReference type="HOGENOM" id="CLU_023995_2_1_1"/>
<dbReference type="AlphaFoldDB" id="A0A0D3KXN2"/>
<comment type="subcellular location">
    <subcellularLocation>
        <location evidence="1 11">Endoplasmic reticulum membrane</location>
        <topology evidence="1 11">Multi-pass membrane protein</topology>
    </subcellularLocation>
</comment>
<dbReference type="RefSeq" id="XP_005792946.1">
    <property type="nucleotide sequence ID" value="XM_005792889.1"/>
</dbReference>
<reference evidence="12" key="2">
    <citation type="submission" date="2024-10" db="UniProtKB">
        <authorList>
            <consortium name="EnsemblProtists"/>
        </authorList>
    </citation>
    <scope>IDENTIFICATION</scope>
</reference>
<dbReference type="EnsemblProtists" id="EOD25021">
    <property type="protein sequence ID" value="EOD25021"/>
    <property type="gene ID" value="EMIHUDRAFT_115645"/>
</dbReference>
<accession>A0A0D3KXN2</accession>
<dbReference type="RefSeq" id="XP_005777450.1">
    <property type="nucleotide sequence ID" value="XM_005777393.1"/>
</dbReference>
<keyword evidence="4 11" id="KW-0808">Transferase</keyword>
<keyword evidence="7 11" id="KW-1133">Transmembrane helix</keyword>
<evidence type="ECO:0000313" key="13">
    <source>
        <dbReference type="Proteomes" id="UP000013827"/>
    </source>
</evidence>
<keyword evidence="10" id="KW-0012">Acyltransferase</keyword>
<keyword evidence="6 11" id="KW-0256">Endoplasmic reticulum</keyword>
<dbReference type="PaxDb" id="2903-EOD25021"/>
<dbReference type="PANTHER" id="PTHR12317">
    <property type="entry name" value="DIACYLGLYCEROL O-ACYLTRANSFERASE"/>
    <property type="match status" value="1"/>
</dbReference>
<name>A0A0D3KXN2_EMIH1</name>
<dbReference type="eggNOG" id="KOG0831">
    <property type="taxonomic scope" value="Eukaryota"/>
</dbReference>
<keyword evidence="13" id="KW-1185">Reference proteome</keyword>
<evidence type="ECO:0000256" key="11">
    <source>
        <dbReference type="RuleBase" id="RU367023"/>
    </source>
</evidence>
<dbReference type="Pfam" id="PF03982">
    <property type="entry name" value="DAGAT"/>
    <property type="match status" value="1"/>
</dbReference>
<keyword evidence="9 11" id="KW-0472">Membrane</keyword>
<dbReference type="InterPro" id="IPR007130">
    <property type="entry name" value="DAGAT"/>
</dbReference>
<keyword evidence="8" id="KW-0443">Lipid metabolism</keyword>
<comment type="similarity">
    <text evidence="2 11">Belongs to the diacylglycerol acyltransferase family.</text>
</comment>
<proteinExistence type="inferred from homology"/>
<keyword evidence="5 11" id="KW-0812">Transmembrane</keyword>
<dbReference type="GeneID" id="17270566"/>
<dbReference type="GeneID" id="17285787"/>
<reference evidence="13" key="1">
    <citation type="journal article" date="2013" name="Nature">
        <title>Pan genome of the phytoplankton Emiliania underpins its global distribution.</title>
        <authorList>
            <person name="Read B.A."/>
            <person name="Kegel J."/>
            <person name="Klute M.J."/>
            <person name="Kuo A."/>
            <person name="Lefebvre S.C."/>
            <person name="Maumus F."/>
            <person name="Mayer C."/>
            <person name="Miller J."/>
            <person name="Monier A."/>
            <person name="Salamov A."/>
            <person name="Young J."/>
            <person name="Aguilar M."/>
            <person name="Claverie J.M."/>
            <person name="Frickenhaus S."/>
            <person name="Gonzalez K."/>
            <person name="Herman E.K."/>
            <person name="Lin Y.C."/>
            <person name="Napier J."/>
            <person name="Ogata H."/>
            <person name="Sarno A.F."/>
            <person name="Shmutz J."/>
            <person name="Schroeder D."/>
            <person name="de Vargas C."/>
            <person name="Verret F."/>
            <person name="von Dassow P."/>
            <person name="Valentin K."/>
            <person name="Van de Peer Y."/>
            <person name="Wheeler G."/>
            <person name="Dacks J.B."/>
            <person name="Delwiche C.F."/>
            <person name="Dyhrman S.T."/>
            <person name="Glockner G."/>
            <person name="John U."/>
            <person name="Richards T."/>
            <person name="Worden A.Z."/>
            <person name="Zhang X."/>
            <person name="Grigoriev I.V."/>
            <person name="Allen A.E."/>
            <person name="Bidle K."/>
            <person name="Borodovsky M."/>
            <person name="Bowler C."/>
            <person name="Brownlee C."/>
            <person name="Cock J.M."/>
            <person name="Elias M."/>
            <person name="Gladyshev V.N."/>
            <person name="Groth M."/>
            <person name="Guda C."/>
            <person name="Hadaegh A."/>
            <person name="Iglesias-Rodriguez M.D."/>
            <person name="Jenkins J."/>
            <person name="Jones B.M."/>
            <person name="Lawson T."/>
            <person name="Leese F."/>
            <person name="Lindquist E."/>
            <person name="Lobanov A."/>
            <person name="Lomsadze A."/>
            <person name="Malik S.B."/>
            <person name="Marsh M.E."/>
            <person name="Mackinder L."/>
            <person name="Mock T."/>
            <person name="Mueller-Roeber B."/>
            <person name="Pagarete A."/>
            <person name="Parker M."/>
            <person name="Probert I."/>
            <person name="Quesneville H."/>
            <person name="Raines C."/>
            <person name="Rensing S.A."/>
            <person name="Riano-Pachon D.M."/>
            <person name="Richier S."/>
            <person name="Rokitta S."/>
            <person name="Shiraiwa Y."/>
            <person name="Soanes D.M."/>
            <person name="van der Giezen M."/>
            <person name="Wahlund T.M."/>
            <person name="Williams B."/>
            <person name="Wilson W."/>
            <person name="Wolfe G."/>
            <person name="Wurch L.L."/>
        </authorList>
    </citation>
    <scope>NUCLEOTIDE SEQUENCE</scope>
</reference>
<sequence length="328" mass="36953">MPSKDLPPETWKAWWVVGVIFPAHLVLGILSLPLLAYHLYHLSPWTWALVCVYLPFYLYPAEKRYPGWKGFDALWNFFDYESTCQSYFGEFGVHGGAKVDPDGQYFVAAHPHGTVIFQRTYWRSERLARFFRRPWRMLGASVLFRIPLVREMTLWFGAVDAGRSNCERLLRAGATVVVWPGGLDEANSVDEPRGVVRLRTRTGFIRLAVRSGVPVLPMFVFGELDAVEAVRLLPRPLASWLKRTLRASSNGFVGRYGTPVPRRVPFNLVIGDPIATAAAPSAAATDAEVARVHSLYRAELSRIYHEHRDAFGYGGRELVFANEDLAAG</sequence>
<keyword evidence="3" id="KW-0444">Lipid biosynthesis</keyword>
<dbReference type="PANTHER" id="PTHR12317:SF63">
    <property type="entry name" value="DIACYLGLYCEROL O-ACYLTRANSFERASE 2"/>
    <property type="match status" value="1"/>
</dbReference>
<dbReference type="GO" id="GO:0019432">
    <property type="term" value="P:triglyceride biosynthetic process"/>
    <property type="evidence" value="ECO:0007669"/>
    <property type="project" value="TreeGrafter"/>
</dbReference>
<evidence type="ECO:0000256" key="6">
    <source>
        <dbReference type="ARBA" id="ARBA00022824"/>
    </source>
</evidence>
<evidence type="ECO:0000256" key="1">
    <source>
        <dbReference type="ARBA" id="ARBA00004477"/>
    </source>
</evidence>
<evidence type="ECO:0000313" key="12">
    <source>
        <dbReference type="EnsemblProtists" id="EOD40517"/>
    </source>
</evidence>
<evidence type="ECO:0000256" key="8">
    <source>
        <dbReference type="ARBA" id="ARBA00023098"/>
    </source>
</evidence>
<dbReference type="GO" id="GO:0004144">
    <property type="term" value="F:diacylglycerol O-acyltransferase activity"/>
    <property type="evidence" value="ECO:0007669"/>
    <property type="project" value="TreeGrafter"/>
</dbReference>
<dbReference type="STRING" id="2903.R1DZI5"/>
<dbReference type="KEGG" id="ehx:EMIHUDRAFT_108460"/>
<evidence type="ECO:0000256" key="7">
    <source>
        <dbReference type="ARBA" id="ARBA00022989"/>
    </source>
</evidence>
<dbReference type="GO" id="GO:0005789">
    <property type="term" value="C:endoplasmic reticulum membrane"/>
    <property type="evidence" value="ECO:0007669"/>
    <property type="project" value="UniProtKB-SubCell"/>
</dbReference>
<dbReference type="SUPFAM" id="SSF69593">
    <property type="entry name" value="Glycerol-3-phosphate (1)-acyltransferase"/>
    <property type="match status" value="1"/>
</dbReference>
<evidence type="ECO:0000256" key="3">
    <source>
        <dbReference type="ARBA" id="ARBA00022516"/>
    </source>
</evidence>
<dbReference type="KEGG" id="ehx:EMIHUDRAFT_115645"/>
<dbReference type="EnsemblProtists" id="EOD40517">
    <property type="protein sequence ID" value="EOD40517"/>
    <property type="gene ID" value="EMIHUDRAFT_108460"/>
</dbReference>
<dbReference type="EC" id="2.3.1.-" evidence="11"/>
<evidence type="ECO:0000256" key="10">
    <source>
        <dbReference type="ARBA" id="ARBA00023315"/>
    </source>
</evidence>
<evidence type="ECO:0000256" key="5">
    <source>
        <dbReference type="ARBA" id="ARBA00022692"/>
    </source>
</evidence>
<evidence type="ECO:0000256" key="9">
    <source>
        <dbReference type="ARBA" id="ARBA00023136"/>
    </source>
</evidence>
<dbReference type="CDD" id="cd07987">
    <property type="entry name" value="LPLAT_MGAT-like"/>
    <property type="match status" value="1"/>
</dbReference>
<feature type="transmembrane region" description="Helical" evidence="11">
    <location>
        <begin position="12"/>
        <end position="36"/>
    </location>
</feature>
<dbReference type="Proteomes" id="UP000013827">
    <property type="component" value="Unassembled WGS sequence"/>
</dbReference>
<evidence type="ECO:0000256" key="2">
    <source>
        <dbReference type="ARBA" id="ARBA00005420"/>
    </source>
</evidence>
<organism evidence="12 13">
    <name type="scientific">Emiliania huxleyi (strain CCMP1516)</name>
    <dbReference type="NCBI Taxonomy" id="280463"/>
    <lineage>
        <taxon>Eukaryota</taxon>
        <taxon>Haptista</taxon>
        <taxon>Haptophyta</taxon>
        <taxon>Prymnesiophyceae</taxon>
        <taxon>Isochrysidales</taxon>
        <taxon>Noelaerhabdaceae</taxon>
        <taxon>Emiliania</taxon>
    </lineage>
</organism>
<protein>
    <recommendedName>
        <fullName evidence="11">Acyltransferase</fullName>
        <ecNumber evidence="11">2.3.1.-</ecNumber>
    </recommendedName>
</protein>
<evidence type="ECO:0000256" key="4">
    <source>
        <dbReference type="ARBA" id="ARBA00022679"/>
    </source>
</evidence>
<feature type="transmembrane region" description="Helical" evidence="11">
    <location>
        <begin position="42"/>
        <end position="59"/>
    </location>
</feature>